<evidence type="ECO:0000256" key="7">
    <source>
        <dbReference type="ARBA" id="ARBA00023002"/>
    </source>
</evidence>
<reference evidence="14" key="1">
    <citation type="submission" date="2017-04" db="EMBL/GenBank/DDBJ databases">
        <authorList>
            <person name="Abreu V.A."/>
            <person name="Popin R.V."/>
            <person name="Rigonato J."/>
            <person name="Andreote A.P."/>
            <person name="Schaker P.C."/>
            <person name="Hoff-Risseti C."/>
            <person name="Alvarenga D.O."/>
            <person name="Varani A.M."/>
            <person name="Fiore M.F."/>
        </authorList>
    </citation>
    <scope>NUCLEOTIDE SEQUENCE [LARGE SCALE GENOMIC DNA]</scope>
    <source>
        <strain evidence="14">CENA303</strain>
    </source>
</reference>
<dbReference type="InterPro" id="IPR007197">
    <property type="entry name" value="rSAM"/>
</dbReference>
<dbReference type="GO" id="GO:0046872">
    <property type="term" value="F:metal ion binding"/>
    <property type="evidence" value="ECO:0007669"/>
    <property type="project" value="UniProtKB-UniRule"/>
</dbReference>
<evidence type="ECO:0000256" key="4">
    <source>
        <dbReference type="ARBA" id="ARBA00022485"/>
    </source>
</evidence>
<dbReference type="EMBL" id="NBYN01000039">
    <property type="protein sequence ID" value="OSO91998.1"/>
    <property type="molecule type" value="Genomic_DNA"/>
</dbReference>
<evidence type="ECO:0000256" key="1">
    <source>
        <dbReference type="ARBA" id="ARBA00003141"/>
    </source>
</evidence>
<keyword evidence="4 10" id="KW-0004">4Fe-4S</keyword>
<keyword evidence="8 10" id="KW-0408">Iron</keyword>
<organism evidence="13 14">
    <name type="scientific">Cylindrospermopsis raciborskii CENA303</name>
    <dbReference type="NCBI Taxonomy" id="1170769"/>
    <lineage>
        <taxon>Bacteria</taxon>
        <taxon>Bacillati</taxon>
        <taxon>Cyanobacteriota</taxon>
        <taxon>Cyanophyceae</taxon>
        <taxon>Nostocales</taxon>
        <taxon>Aphanizomenonaceae</taxon>
        <taxon>Cylindrospermopsis</taxon>
    </lineage>
</organism>
<dbReference type="InterPro" id="IPR034457">
    <property type="entry name" value="Organic_radical-activating"/>
</dbReference>
<comment type="similarity">
    <text evidence="2 10">Belongs to the organic radical-activating enzymes family.</text>
</comment>
<dbReference type="InterPro" id="IPR058240">
    <property type="entry name" value="rSAM_sf"/>
</dbReference>
<comment type="cofactor">
    <cofactor evidence="10">
        <name>[4Fe-4S] cluster</name>
        <dbReference type="ChEBI" id="CHEBI:49883"/>
    </cofactor>
    <text evidence="10">Binds 1 [4Fe-4S] cluster. The cluster is coordinated with 3 cysteines and an exchangeable S-adenosyl-L-methionine.</text>
</comment>
<dbReference type="PANTHER" id="PTHR30352:SF5">
    <property type="entry name" value="PYRUVATE FORMATE-LYASE 1-ACTIVATING ENZYME"/>
    <property type="match status" value="1"/>
</dbReference>
<evidence type="ECO:0000256" key="11">
    <source>
        <dbReference type="SAM" id="MobiDB-lite"/>
    </source>
</evidence>
<evidence type="ECO:0000313" key="13">
    <source>
        <dbReference type="EMBL" id="OSO91998.1"/>
    </source>
</evidence>
<keyword evidence="13" id="KW-0670">Pyruvate</keyword>
<feature type="domain" description="Radical SAM core" evidence="12">
    <location>
        <begin position="35"/>
        <end position="260"/>
    </location>
</feature>
<dbReference type="PIRSF" id="PIRSF000371">
    <property type="entry name" value="PFL_act_enz"/>
    <property type="match status" value="1"/>
</dbReference>
<gene>
    <name evidence="13" type="ORF">B7O87_06990</name>
</gene>
<dbReference type="SFLD" id="SFLDS00029">
    <property type="entry name" value="Radical_SAM"/>
    <property type="match status" value="1"/>
</dbReference>
<dbReference type="RefSeq" id="WP_009341383.1">
    <property type="nucleotide sequence ID" value="NZ_NBYN01000039.1"/>
</dbReference>
<keyword evidence="5 10" id="KW-0949">S-adenosyl-L-methionine</keyword>
<dbReference type="GO" id="GO:0005737">
    <property type="term" value="C:cytoplasm"/>
    <property type="evidence" value="ECO:0007669"/>
    <property type="project" value="UniProtKB-SubCell"/>
</dbReference>
<evidence type="ECO:0000256" key="8">
    <source>
        <dbReference type="ARBA" id="ARBA00023004"/>
    </source>
</evidence>
<dbReference type="InterPro" id="IPR001989">
    <property type="entry name" value="Radical_activat_CS"/>
</dbReference>
<evidence type="ECO:0000256" key="2">
    <source>
        <dbReference type="ARBA" id="ARBA00009777"/>
    </source>
</evidence>
<protein>
    <recommendedName>
        <fullName evidence="3 10">Pyruvate formate-lyase-activating enzyme</fullName>
        <ecNumber evidence="10">1.97.1.4</ecNumber>
    </recommendedName>
</protein>
<comment type="caution">
    <text evidence="13">The sequence shown here is derived from an EMBL/GenBank/DDBJ whole genome shotgun (WGS) entry which is preliminary data.</text>
</comment>
<dbReference type="GO" id="GO:0051539">
    <property type="term" value="F:4 iron, 4 sulfur cluster binding"/>
    <property type="evidence" value="ECO:0007669"/>
    <property type="project" value="UniProtKB-UniRule"/>
</dbReference>
<evidence type="ECO:0000256" key="3">
    <source>
        <dbReference type="ARBA" id="ARBA00021356"/>
    </source>
</evidence>
<sequence length="262" mass="29649">MNARTSQSLHHSPTTVSPGSQILGRIHSLETCGTVDGPGIRFVIFTQGCLLRCLYCHNPDTRDTKTGKEITVGELVTEIEKYRSYMEFTSGGVTISGGEPLLQPEFVREVFRQCQELNIHTALDTSGFPDLTTSKSVLEFVDLVLLDIKSFDPNTYLHVAGVSIEPTLRFAEYLQEINKPTWIRFVLVPYLTDGDENVRQLAEFVSKLTNVEKVEILPFHKLGEYKWHELGYHYELGNTMPPSLEEIEKVKDIFSCYGVKVQ</sequence>
<comment type="function">
    <text evidence="1 10">Activation of pyruvate formate-lyase under anaerobic conditions by generation of an organic free radical, using S-adenosylmethionine and reduced flavodoxin as cosubstrates to produce 5'-deoxy-adenosine.</text>
</comment>
<dbReference type="AlphaFoldDB" id="A0A1X4G7Y0"/>
<evidence type="ECO:0000256" key="9">
    <source>
        <dbReference type="ARBA" id="ARBA00023014"/>
    </source>
</evidence>
<comment type="catalytic activity">
    <reaction evidence="10">
        <text>glycyl-[formate C-acetyltransferase] + reduced [flavodoxin] + S-adenosyl-L-methionine = glycin-2-yl radical-[formate C-acetyltransferase] + semiquinone [flavodoxin] + 5'-deoxyadenosine + L-methionine + H(+)</text>
        <dbReference type="Rhea" id="RHEA:19225"/>
        <dbReference type="Rhea" id="RHEA-COMP:10622"/>
        <dbReference type="Rhea" id="RHEA-COMP:12190"/>
        <dbReference type="Rhea" id="RHEA-COMP:12191"/>
        <dbReference type="Rhea" id="RHEA-COMP:14480"/>
        <dbReference type="ChEBI" id="CHEBI:15378"/>
        <dbReference type="ChEBI" id="CHEBI:17319"/>
        <dbReference type="ChEBI" id="CHEBI:29947"/>
        <dbReference type="ChEBI" id="CHEBI:32722"/>
        <dbReference type="ChEBI" id="CHEBI:57618"/>
        <dbReference type="ChEBI" id="CHEBI:57844"/>
        <dbReference type="ChEBI" id="CHEBI:59789"/>
        <dbReference type="ChEBI" id="CHEBI:140311"/>
        <dbReference type="EC" id="1.97.1.4"/>
    </reaction>
</comment>
<dbReference type="InterPro" id="IPR013785">
    <property type="entry name" value="Aldolase_TIM"/>
</dbReference>
<dbReference type="SFLD" id="SFLDG01066">
    <property type="entry name" value="organic_radical-activating_enz"/>
    <property type="match status" value="1"/>
</dbReference>
<evidence type="ECO:0000256" key="5">
    <source>
        <dbReference type="ARBA" id="ARBA00022691"/>
    </source>
</evidence>
<accession>A0A1X4G7Y0</accession>
<keyword evidence="13" id="KW-0456">Lyase</keyword>
<dbReference type="SUPFAM" id="SSF102114">
    <property type="entry name" value="Radical SAM enzymes"/>
    <property type="match status" value="1"/>
</dbReference>
<feature type="region of interest" description="Disordered" evidence="11">
    <location>
        <begin position="1"/>
        <end position="20"/>
    </location>
</feature>
<dbReference type="InterPro" id="IPR012838">
    <property type="entry name" value="PFL1_activating"/>
</dbReference>
<proteinExistence type="inferred from homology"/>
<evidence type="ECO:0000259" key="12">
    <source>
        <dbReference type="PROSITE" id="PS51918"/>
    </source>
</evidence>
<dbReference type="GO" id="GO:0016829">
    <property type="term" value="F:lyase activity"/>
    <property type="evidence" value="ECO:0007669"/>
    <property type="project" value="UniProtKB-KW"/>
</dbReference>
<dbReference type="NCBIfam" id="TIGR02493">
    <property type="entry name" value="PFLA"/>
    <property type="match status" value="1"/>
</dbReference>
<keyword evidence="9 10" id="KW-0411">Iron-sulfur</keyword>
<dbReference type="Pfam" id="PF04055">
    <property type="entry name" value="Radical_SAM"/>
    <property type="match status" value="1"/>
</dbReference>
<keyword evidence="10" id="KW-0963">Cytoplasm</keyword>
<dbReference type="PANTHER" id="PTHR30352">
    <property type="entry name" value="PYRUVATE FORMATE-LYASE-ACTIVATING ENZYME"/>
    <property type="match status" value="1"/>
</dbReference>
<dbReference type="PROSITE" id="PS51918">
    <property type="entry name" value="RADICAL_SAM"/>
    <property type="match status" value="1"/>
</dbReference>
<name>A0A1X4G7Y0_9CYAN</name>
<evidence type="ECO:0000256" key="10">
    <source>
        <dbReference type="RuleBase" id="RU362053"/>
    </source>
</evidence>
<dbReference type="Gene3D" id="3.20.20.70">
    <property type="entry name" value="Aldolase class I"/>
    <property type="match status" value="1"/>
</dbReference>
<evidence type="ECO:0000256" key="6">
    <source>
        <dbReference type="ARBA" id="ARBA00022723"/>
    </source>
</evidence>
<dbReference type="Proteomes" id="UP000192997">
    <property type="component" value="Unassembled WGS sequence"/>
</dbReference>
<dbReference type="PROSITE" id="PS01087">
    <property type="entry name" value="RADICAL_ACTIVATING"/>
    <property type="match status" value="1"/>
</dbReference>
<dbReference type="InterPro" id="IPR012839">
    <property type="entry name" value="Organic_radical_activase"/>
</dbReference>
<evidence type="ECO:0000313" key="14">
    <source>
        <dbReference type="Proteomes" id="UP000192997"/>
    </source>
</evidence>
<dbReference type="CDD" id="cd01335">
    <property type="entry name" value="Radical_SAM"/>
    <property type="match status" value="1"/>
</dbReference>
<dbReference type="GO" id="GO:0043365">
    <property type="term" value="F:[formate-C-acetyltransferase]-activating enzyme activity"/>
    <property type="evidence" value="ECO:0007669"/>
    <property type="project" value="UniProtKB-UniRule"/>
</dbReference>
<dbReference type="EC" id="1.97.1.4" evidence="10"/>
<keyword evidence="7 10" id="KW-0560">Oxidoreductase</keyword>
<keyword evidence="6 10" id="KW-0479">Metal-binding</keyword>
<comment type="subcellular location">
    <subcellularLocation>
        <location evidence="10">Cytoplasm</location>
    </subcellularLocation>
</comment>